<dbReference type="Gene3D" id="3.20.20.70">
    <property type="entry name" value="Aldolase class I"/>
    <property type="match status" value="1"/>
</dbReference>
<dbReference type="InterPro" id="IPR004730">
    <property type="entry name" value="Transaldolase_1"/>
</dbReference>
<dbReference type="InterPro" id="IPR011992">
    <property type="entry name" value="EF-hand-dom_pair"/>
</dbReference>
<feature type="active site" description="Schiff-base intermediate with substrate" evidence="11">
    <location>
        <position position="136"/>
    </location>
</feature>
<reference evidence="14 15" key="1">
    <citation type="submission" date="2017-02" db="EMBL/GenBank/DDBJ databases">
        <title>Genome sequence of Microcystis aeruginosa KW.</title>
        <authorList>
            <person name="Oh H.-M."/>
            <person name="Ahn C.-Y."/>
            <person name="Jeong H."/>
            <person name="Srivastava A."/>
            <person name="Lee H.-G."/>
            <person name="Kang S.-R."/>
        </authorList>
    </citation>
    <scope>NUCLEOTIDE SEQUENCE [LARGE SCALE GENOMIC DNA]</scope>
    <source>
        <strain evidence="14 15">KW</strain>
    </source>
</reference>
<keyword evidence="6 11" id="KW-0963">Cytoplasm</keyword>
<accession>A0A1V4BPU0</accession>
<dbReference type="Pfam" id="PF13202">
    <property type="entry name" value="EF-hand_5"/>
    <property type="match status" value="2"/>
</dbReference>
<dbReference type="EMBL" id="MVGR01000005">
    <property type="protein sequence ID" value="OPF16102.1"/>
    <property type="molecule type" value="Genomic_DNA"/>
</dbReference>
<comment type="similarity">
    <text evidence="4 11 12">Belongs to the transaldolase family. Type 1 subfamily.</text>
</comment>
<dbReference type="FunFam" id="3.20.20.70:FF:000002">
    <property type="entry name" value="Transaldolase"/>
    <property type="match status" value="1"/>
</dbReference>
<dbReference type="GO" id="GO:0006098">
    <property type="term" value="P:pentose-phosphate shunt"/>
    <property type="evidence" value="ECO:0007669"/>
    <property type="project" value="UniProtKB-UniRule"/>
</dbReference>
<keyword evidence="8 11" id="KW-0570">Pentose shunt</keyword>
<dbReference type="InterPro" id="IPR013785">
    <property type="entry name" value="Aldolase_TIM"/>
</dbReference>
<keyword evidence="7 11" id="KW-0808">Transferase</keyword>
<dbReference type="SUPFAM" id="SSF47473">
    <property type="entry name" value="EF-hand"/>
    <property type="match status" value="1"/>
</dbReference>
<dbReference type="Gene3D" id="1.10.238.10">
    <property type="entry name" value="EF-hand"/>
    <property type="match status" value="1"/>
</dbReference>
<dbReference type="InterPro" id="IPR018247">
    <property type="entry name" value="EF_Hand_1_Ca_BS"/>
</dbReference>
<dbReference type="AlphaFoldDB" id="A0A1V4BPU0"/>
<dbReference type="CDD" id="cd00051">
    <property type="entry name" value="EFh"/>
    <property type="match status" value="1"/>
</dbReference>
<dbReference type="PANTHER" id="PTHR10683:SF18">
    <property type="entry name" value="TRANSALDOLASE"/>
    <property type="match status" value="1"/>
</dbReference>
<evidence type="ECO:0000256" key="11">
    <source>
        <dbReference type="HAMAP-Rule" id="MF_00492"/>
    </source>
</evidence>
<protein>
    <recommendedName>
        <fullName evidence="5 11">Transaldolase</fullName>
        <ecNumber evidence="5 11">2.2.1.2</ecNumber>
    </recommendedName>
</protein>
<dbReference type="PANTHER" id="PTHR10683">
    <property type="entry name" value="TRANSALDOLASE"/>
    <property type="match status" value="1"/>
</dbReference>
<dbReference type="Pfam" id="PF00923">
    <property type="entry name" value="TAL_FSA"/>
    <property type="match status" value="1"/>
</dbReference>
<comment type="function">
    <text evidence="1 11 12">Transaldolase is important for the balance of metabolites in the pentose-phosphate pathway.</text>
</comment>
<evidence type="ECO:0000256" key="5">
    <source>
        <dbReference type="ARBA" id="ARBA00013151"/>
    </source>
</evidence>
<organism evidence="14 15">
    <name type="scientific">Microcystis aeruginosa KW</name>
    <dbReference type="NCBI Taxonomy" id="1960155"/>
    <lineage>
        <taxon>Bacteria</taxon>
        <taxon>Bacillati</taxon>
        <taxon>Cyanobacteriota</taxon>
        <taxon>Cyanophyceae</taxon>
        <taxon>Oscillatoriophycideae</taxon>
        <taxon>Chroococcales</taxon>
        <taxon>Microcystaceae</taxon>
        <taxon>Microcystis</taxon>
    </lineage>
</organism>
<dbReference type="Proteomes" id="UP000189835">
    <property type="component" value="Unassembled WGS sequence"/>
</dbReference>
<evidence type="ECO:0000256" key="4">
    <source>
        <dbReference type="ARBA" id="ARBA00008012"/>
    </source>
</evidence>
<proteinExistence type="inferred from homology"/>
<evidence type="ECO:0000313" key="15">
    <source>
        <dbReference type="Proteomes" id="UP000189835"/>
    </source>
</evidence>
<comment type="caution">
    <text evidence="14">The sequence shown here is derived from an EMBL/GenBank/DDBJ whole genome shotgun (WGS) entry which is preliminary data.</text>
</comment>
<dbReference type="NCBIfam" id="TIGR00874">
    <property type="entry name" value="talAB"/>
    <property type="match status" value="1"/>
</dbReference>
<dbReference type="SUPFAM" id="SSF51569">
    <property type="entry name" value="Aldolase"/>
    <property type="match status" value="1"/>
</dbReference>
<comment type="subcellular location">
    <subcellularLocation>
        <location evidence="2 11">Cytoplasm</location>
    </subcellularLocation>
</comment>
<evidence type="ECO:0000256" key="9">
    <source>
        <dbReference type="ARBA" id="ARBA00023270"/>
    </source>
</evidence>
<evidence type="ECO:0000256" key="2">
    <source>
        <dbReference type="ARBA" id="ARBA00004496"/>
    </source>
</evidence>
<sequence length="393" mass="43467">MAKTLLEQLRQFTVVVADTGDIQAIEAFTPQDTTTNPSLITAAAQMPPYRPIVDQTLQAARKELGEQATPEDVAKLAFDRLAIGFGLQILQIVPGRVSTEVDARLSYDTQATIDKARYLISQYEKAGISRERVLIKIASTWEGIKAAEVLEKEGIHCNLTLLFGFHQAIACAEAGVTLISPFVGRILDWYKKETGKDYVGAEDPGVQSVTQIYNYYKKFGYKTEVMGASFRNIGEICELAGCDLLTISPKLLEQLQETEADLPRKLDPAQAATLDIVKIAMDQATFEKMHAEDAMASEKLTEGIQGFTKALELLEQLLIQRLTQLEGQSTLEHAAEDIFRVYDHDGDGFITREEWAGTDAVFDAIDINHDGKISPDEIAVGLGAAFRLENYRE</sequence>
<evidence type="ECO:0000313" key="14">
    <source>
        <dbReference type="EMBL" id="OPF16102.1"/>
    </source>
</evidence>
<evidence type="ECO:0000259" key="13">
    <source>
        <dbReference type="PROSITE" id="PS50222"/>
    </source>
</evidence>
<dbReference type="PROSITE" id="PS00958">
    <property type="entry name" value="TRANSALDOLASE_2"/>
    <property type="match status" value="1"/>
</dbReference>
<dbReference type="GO" id="GO:0005737">
    <property type="term" value="C:cytoplasm"/>
    <property type="evidence" value="ECO:0007669"/>
    <property type="project" value="UniProtKB-SubCell"/>
</dbReference>
<dbReference type="RefSeq" id="WP_079210025.1">
    <property type="nucleotide sequence ID" value="NZ_MVGR01000005.1"/>
</dbReference>
<dbReference type="EC" id="2.2.1.2" evidence="5 11"/>
<name>A0A1V4BPU0_MICAE</name>
<evidence type="ECO:0000256" key="6">
    <source>
        <dbReference type="ARBA" id="ARBA00022490"/>
    </source>
</evidence>
<comment type="catalytic activity">
    <reaction evidence="10 11 12">
        <text>D-sedoheptulose 7-phosphate + D-glyceraldehyde 3-phosphate = D-erythrose 4-phosphate + beta-D-fructose 6-phosphate</text>
        <dbReference type="Rhea" id="RHEA:17053"/>
        <dbReference type="ChEBI" id="CHEBI:16897"/>
        <dbReference type="ChEBI" id="CHEBI:57483"/>
        <dbReference type="ChEBI" id="CHEBI:57634"/>
        <dbReference type="ChEBI" id="CHEBI:59776"/>
        <dbReference type="EC" id="2.2.1.2"/>
    </reaction>
</comment>
<keyword evidence="9 11" id="KW-0704">Schiff base</keyword>
<dbReference type="GO" id="GO:0005509">
    <property type="term" value="F:calcium ion binding"/>
    <property type="evidence" value="ECO:0007669"/>
    <property type="project" value="InterPro"/>
</dbReference>
<dbReference type="PROSITE" id="PS50222">
    <property type="entry name" value="EF_HAND_2"/>
    <property type="match status" value="1"/>
</dbReference>
<gene>
    <name evidence="11" type="primary">tal</name>
    <name evidence="14" type="ORF">B1L04_27440</name>
</gene>
<comment type="pathway">
    <text evidence="3 11 12">Carbohydrate degradation; pentose phosphate pathway; D-glyceraldehyde 3-phosphate and beta-D-fructose 6-phosphate from D-ribose 5-phosphate and D-xylulose 5-phosphate (non-oxidative stage): step 2/3.</text>
</comment>
<evidence type="ECO:0000256" key="7">
    <source>
        <dbReference type="ARBA" id="ARBA00022679"/>
    </source>
</evidence>
<dbReference type="HAMAP" id="MF_00492">
    <property type="entry name" value="Transaldolase_1"/>
    <property type="match status" value="1"/>
</dbReference>
<dbReference type="CDD" id="cd00957">
    <property type="entry name" value="Transaldolase_TalAB"/>
    <property type="match status" value="1"/>
</dbReference>
<evidence type="ECO:0000256" key="3">
    <source>
        <dbReference type="ARBA" id="ARBA00004857"/>
    </source>
</evidence>
<dbReference type="UniPathway" id="UPA00115">
    <property type="reaction ID" value="UER00414"/>
</dbReference>
<dbReference type="InterPro" id="IPR018225">
    <property type="entry name" value="Transaldolase_AS"/>
</dbReference>
<dbReference type="NCBIfam" id="NF008965">
    <property type="entry name" value="PRK12309.1"/>
    <property type="match status" value="1"/>
</dbReference>
<evidence type="ECO:0000256" key="10">
    <source>
        <dbReference type="ARBA" id="ARBA00048810"/>
    </source>
</evidence>
<evidence type="ECO:0000256" key="12">
    <source>
        <dbReference type="RuleBase" id="RU004155"/>
    </source>
</evidence>
<evidence type="ECO:0000256" key="1">
    <source>
        <dbReference type="ARBA" id="ARBA00003518"/>
    </source>
</evidence>
<dbReference type="GO" id="GO:0005975">
    <property type="term" value="P:carbohydrate metabolic process"/>
    <property type="evidence" value="ECO:0007669"/>
    <property type="project" value="InterPro"/>
</dbReference>
<evidence type="ECO:0000256" key="8">
    <source>
        <dbReference type="ARBA" id="ARBA00023126"/>
    </source>
</evidence>
<dbReference type="InterPro" id="IPR002048">
    <property type="entry name" value="EF_hand_dom"/>
</dbReference>
<dbReference type="GO" id="GO:0004801">
    <property type="term" value="F:transaldolase activity"/>
    <property type="evidence" value="ECO:0007669"/>
    <property type="project" value="UniProtKB-UniRule"/>
</dbReference>
<dbReference type="PROSITE" id="PS00018">
    <property type="entry name" value="EF_HAND_1"/>
    <property type="match status" value="2"/>
</dbReference>
<dbReference type="InterPro" id="IPR001585">
    <property type="entry name" value="TAL/FSA"/>
</dbReference>
<feature type="domain" description="EF-hand" evidence="13">
    <location>
        <begin position="330"/>
        <end position="365"/>
    </location>
</feature>